<accession>A0ABP7P719</accession>
<evidence type="ECO:0000313" key="2">
    <source>
        <dbReference type="EMBL" id="GAA3960777.1"/>
    </source>
</evidence>
<dbReference type="Proteomes" id="UP001501337">
    <property type="component" value="Unassembled WGS sequence"/>
</dbReference>
<keyword evidence="3" id="KW-1185">Reference proteome</keyword>
<name>A0ABP7P719_9GAMM</name>
<reference evidence="3" key="1">
    <citation type="journal article" date="2019" name="Int. J. Syst. Evol. Microbiol.">
        <title>The Global Catalogue of Microorganisms (GCM) 10K type strain sequencing project: providing services to taxonomists for standard genome sequencing and annotation.</title>
        <authorList>
            <consortium name="The Broad Institute Genomics Platform"/>
            <consortium name="The Broad Institute Genome Sequencing Center for Infectious Disease"/>
            <person name="Wu L."/>
            <person name="Ma J."/>
        </authorList>
    </citation>
    <scope>NUCLEOTIDE SEQUENCE [LARGE SCALE GENOMIC DNA]</scope>
    <source>
        <strain evidence="3">JCM 17555</strain>
    </source>
</reference>
<protein>
    <submittedName>
        <fullName evidence="2">Uncharacterized protein</fullName>
    </submittedName>
</protein>
<proteinExistence type="predicted"/>
<dbReference type="RefSeq" id="WP_344805594.1">
    <property type="nucleotide sequence ID" value="NZ_BAABBO010000009.1"/>
</dbReference>
<sequence>MPESSRFDLVFSGRILPQFDLGQVKANLQRLFNANDAQLARMFSGEPVVLKSRLTEEDAEKYLLALKRQGAECDLRARTVTESGELPGQTSSPDNDTPAAAGEPSATRAEEVPSTIEPAAERSVIDDILAGINWDLAPVGSRMGPSSESAPAAILQTVSFDLAPTGSTIGEKKVESAPVLPDISHLSVSK</sequence>
<gene>
    <name evidence="2" type="ORF">GCM10022278_18580</name>
</gene>
<dbReference type="EMBL" id="BAABBO010000009">
    <property type="protein sequence ID" value="GAA3960777.1"/>
    <property type="molecule type" value="Genomic_DNA"/>
</dbReference>
<comment type="caution">
    <text evidence="2">The sequence shown here is derived from an EMBL/GenBank/DDBJ whole genome shotgun (WGS) entry which is preliminary data.</text>
</comment>
<feature type="region of interest" description="Disordered" evidence="1">
    <location>
        <begin position="80"/>
        <end position="120"/>
    </location>
</feature>
<organism evidence="2 3">
    <name type="scientific">Allohahella marinimesophila</name>
    <dbReference type="NCBI Taxonomy" id="1054972"/>
    <lineage>
        <taxon>Bacteria</taxon>
        <taxon>Pseudomonadati</taxon>
        <taxon>Pseudomonadota</taxon>
        <taxon>Gammaproteobacteria</taxon>
        <taxon>Oceanospirillales</taxon>
        <taxon>Hahellaceae</taxon>
        <taxon>Allohahella</taxon>
    </lineage>
</organism>
<evidence type="ECO:0000313" key="3">
    <source>
        <dbReference type="Proteomes" id="UP001501337"/>
    </source>
</evidence>
<evidence type="ECO:0000256" key="1">
    <source>
        <dbReference type="SAM" id="MobiDB-lite"/>
    </source>
</evidence>